<evidence type="ECO:0000259" key="3">
    <source>
        <dbReference type="Pfam" id="PF02608"/>
    </source>
</evidence>
<dbReference type="EMBL" id="JAXOJX010000054">
    <property type="protein sequence ID" value="MDZ5459963.1"/>
    <property type="molecule type" value="Genomic_DNA"/>
</dbReference>
<gene>
    <name evidence="4" type="ORF">SM757_25600</name>
</gene>
<organism evidence="4 5">
    <name type="scientific">Azohydromonas lata</name>
    <dbReference type="NCBI Taxonomy" id="45677"/>
    <lineage>
        <taxon>Bacteria</taxon>
        <taxon>Pseudomonadati</taxon>
        <taxon>Pseudomonadota</taxon>
        <taxon>Betaproteobacteria</taxon>
        <taxon>Burkholderiales</taxon>
        <taxon>Sphaerotilaceae</taxon>
        <taxon>Azohydromonas</taxon>
    </lineage>
</organism>
<keyword evidence="1 2" id="KW-0732">Signal</keyword>
<evidence type="ECO:0000313" key="5">
    <source>
        <dbReference type="Proteomes" id="UP001293718"/>
    </source>
</evidence>
<name>A0ABU5IM22_9BURK</name>
<evidence type="ECO:0000256" key="2">
    <source>
        <dbReference type="SAM" id="SignalP"/>
    </source>
</evidence>
<accession>A0ABU5IM22</accession>
<dbReference type="PANTHER" id="PTHR43208:SF1">
    <property type="entry name" value="ABC TRANSPORTER SUBSTRATE-BINDING PROTEIN"/>
    <property type="match status" value="1"/>
</dbReference>
<dbReference type="Proteomes" id="UP001293718">
    <property type="component" value="Unassembled WGS sequence"/>
</dbReference>
<feature type="signal peptide" evidence="2">
    <location>
        <begin position="1"/>
        <end position="24"/>
    </location>
</feature>
<evidence type="ECO:0000313" key="4">
    <source>
        <dbReference type="EMBL" id="MDZ5459963.1"/>
    </source>
</evidence>
<dbReference type="Gene3D" id="3.40.50.2300">
    <property type="match status" value="2"/>
</dbReference>
<feature type="chain" id="PRO_5046747370" evidence="2">
    <location>
        <begin position="25"/>
        <end position="364"/>
    </location>
</feature>
<protein>
    <submittedName>
        <fullName evidence="4">BMP family ABC transporter substrate-binding protein</fullName>
    </submittedName>
</protein>
<evidence type="ECO:0000256" key="1">
    <source>
        <dbReference type="ARBA" id="ARBA00022729"/>
    </source>
</evidence>
<keyword evidence="5" id="KW-1185">Reference proteome</keyword>
<dbReference type="Pfam" id="PF02608">
    <property type="entry name" value="Bmp"/>
    <property type="match status" value="1"/>
</dbReference>
<dbReference type="InterPro" id="IPR003760">
    <property type="entry name" value="PnrA-like"/>
</dbReference>
<dbReference type="CDD" id="cd19963">
    <property type="entry name" value="PBP1_BMP-like"/>
    <property type="match status" value="1"/>
</dbReference>
<sequence>MFKNLLRGALPAACLAAFSAAAPAQAPSAPPLKVGFVYVTPVGQAGWTFQHDLGRQAMEKALGAGVKSTVVEAVAEGPDSERVMRDLAAQGHQLIFATSFGYLEPALHVAADFPNVKFEHAGGYKTAANLGTYNARFYEGRWLAGYLAGKSSKSGTAGYVAGFPVPEVIQGINAFTLGMQAANPKAQVKVRWLNAWFDPAREREAALSLVSAGADVLTNHSASPAVPQAAEEKGVQLVAYHSDMSRFAPHAQLAAVVANWGGFYTQAAQAVMAQRWRPAATLGGFKDGMVELAALNPRLPKALREDVLARQRDIAAGKLLPFGGRLVDQAGRVRQDKGALGDEAIAHMDWFVQGVQGTLPAAAK</sequence>
<dbReference type="InterPro" id="IPR028082">
    <property type="entry name" value="Peripla_BP_I"/>
</dbReference>
<reference evidence="4 5" key="1">
    <citation type="submission" date="2023-11" db="EMBL/GenBank/DDBJ databases">
        <title>Draft genome of Azohydromonas lata strain H1 (DSM1123), a polyhydroxyalkanoate producer.</title>
        <authorList>
            <person name="Traversa D."/>
            <person name="D'Addabbo P."/>
            <person name="Pazzani C."/>
            <person name="Manzari C."/>
            <person name="Chiara M."/>
            <person name="Scrascia M."/>
        </authorList>
    </citation>
    <scope>NUCLEOTIDE SEQUENCE [LARGE SCALE GENOMIC DNA]</scope>
    <source>
        <strain evidence="4 5">H1</strain>
    </source>
</reference>
<comment type="caution">
    <text evidence="4">The sequence shown here is derived from an EMBL/GenBank/DDBJ whole genome shotgun (WGS) entry which is preliminary data.</text>
</comment>
<dbReference type="PANTHER" id="PTHR43208">
    <property type="entry name" value="ABC TRANSPORTER SUBSTRATE-BINDING PROTEIN"/>
    <property type="match status" value="1"/>
</dbReference>
<dbReference type="InterPro" id="IPR052910">
    <property type="entry name" value="ABC-Purine-Binding"/>
</dbReference>
<dbReference type="SUPFAM" id="SSF53822">
    <property type="entry name" value="Periplasmic binding protein-like I"/>
    <property type="match status" value="1"/>
</dbReference>
<feature type="domain" description="ABC transporter substrate-binding protein PnrA-like" evidence="3">
    <location>
        <begin position="33"/>
        <end position="310"/>
    </location>
</feature>
<dbReference type="RefSeq" id="WP_322467562.1">
    <property type="nucleotide sequence ID" value="NZ_JAXOJX010000054.1"/>
</dbReference>
<proteinExistence type="predicted"/>